<proteinExistence type="predicted"/>
<evidence type="ECO:0000259" key="3">
    <source>
        <dbReference type="Pfam" id="PF25971"/>
    </source>
</evidence>
<dbReference type="Pfam" id="PF25917">
    <property type="entry name" value="BSH_RND"/>
    <property type="match status" value="1"/>
</dbReference>
<feature type="domain" description="Multidrug resistance protein MdtA-like barrel-sandwich hybrid" evidence="2">
    <location>
        <begin position="194"/>
        <end position="256"/>
    </location>
</feature>
<dbReference type="RefSeq" id="WP_377800901.1">
    <property type="nucleotide sequence ID" value="NZ_JBHSLW010000043.1"/>
</dbReference>
<comment type="caution">
    <text evidence="5">The sequence shown here is derived from an EMBL/GenBank/DDBJ whole genome shotgun (WGS) entry which is preliminary data.</text>
</comment>
<evidence type="ECO:0000313" key="6">
    <source>
        <dbReference type="Proteomes" id="UP001596053"/>
    </source>
</evidence>
<organism evidence="5 6">
    <name type="scientific">Bosea eneae</name>
    <dbReference type="NCBI Taxonomy" id="151454"/>
    <lineage>
        <taxon>Bacteria</taxon>
        <taxon>Pseudomonadati</taxon>
        <taxon>Pseudomonadota</taxon>
        <taxon>Alphaproteobacteria</taxon>
        <taxon>Hyphomicrobiales</taxon>
        <taxon>Boseaceae</taxon>
        <taxon>Bosea</taxon>
    </lineage>
</organism>
<evidence type="ECO:0000259" key="4">
    <source>
        <dbReference type="Pfam" id="PF25975"/>
    </source>
</evidence>
<dbReference type="InterPro" id="IPR058625">
    <property type="entry name" value="MdtA-like_BSH"/>
</dbReference>
<protein>
    <submittedName>
        <fullName evidence="5">Efflux RND transporter periplasmic adaptor subunit</fullName>
    </submittedName>
</protein>
<dbReference type="InterPro" id="IPR058649">
    <property type="entry name" value="CzcB_C"/>
</dbReference>
<evidence type="ECO:0000259" key="2">
    <source>
        <dbReference type="Pfam" id="PF25917"/>
    </source>
</evidence>
<dbReference type="Pfam" id="PF25971">
    <property type="entry name" value="CzcB_N"/>
    <property type="match status" value="1"/>
</dbReference>
<dbReference type="Gene3D" id="2.40.30.170">
    <property type="match status" value="1"/>
</dbReference>
<dbReference type="InterPro" id="IPR011053">
    <property type="entry name" value="Single_hybrid_motif"/>
</dbReference>
<dbReference type="PROSITE" id="PS51257">
    <property type="entry name" value="PROKAR_LIPOPROTEIN"/>
    <property type="match status" value="1"/>
</dbReference>
<dbReference type="EMBL" id="JBHSLW010000043">
    <property type="protein sequence ID" value="MFC5422657.1"/>
    <property type="molecule type" value="Genomic_DNA"/>
</dbReference>
<keyword evidence="1" id="KW-0813">Transport</keyword>
<dbReference type="SUPFAM" id="SSF51230">
    <property type="entry name" value="Single hybrid motif"/>
    <property type="match status" value="1"/>
</dbReference>
<dbReference type="Gene3D" id="2.40.50.100">
    <property type="match status" value="1"/>
</dbReference>
<dbReference type="PANTHER" id="PTHR30097">
    <property type="entry name" value="CATION EFFLUX SYSTEM PROTEIN CUSB"/>
    <property type="match status" value="1"/>
</dbReference>
<keyword evidence="6" id="KW-1185">Reference proteome</keyword>
<dbReference type="Pfam" id="PF25975">
    <property type="entry name" value="CzcB_C"/>
    <property type="match status" value="1"/>
</dbReference>
<evidence type="ECO:0000256" key="1">
    <source>
        <dbReference type="ARBA" id="ARBA00022448"/>
    </source>
</evidence>
<gene>
    <name evidence="5" type="ORF">ACFPOB_24140</name>
</gene>
<dbReference type="InterPro" id="IPR051909">
    <property type="entry name" value="MFP_Cation_Efflux"/>
</dbReference>
<dbReference type="Proteomes" id="UP001596053">
    <property type="component" value="Unassembled WGS sequence"/>
</dbReference>
<dbReference type="Gene3D" id="2.40.420.20">
    <property type="match status" value="1"/>
</dbReference>
<dbReference type="PANTHER" id="PTHR30097:SF4">
    <property type="entry name" value="SLR6042 PROTEIN"/>
    <property type="match status" value="1"/>
</dbReference>
<feature type="domain" description="CzcB N-terminal" evidence="3">
    <location>
        <begin position="54"/>
        <end position="140"/>
    </location>
</feature>
<accession>A0ABW0IWY3</accession>
<feature type="domain" description="CzcB-like C-terminal circularly permuted SH3-like" evidence="4">
    <location>
        <begin position="347"/>
        <end position="406"/>
    </location>
</feature>
<reference evidence="6" key="1">
    <citation type="journal article" date="2019" name="Int. J. Syst. Evol. Microbiol.">
        <title>The Global Catalogue of Microorganisms (GCM) 10K type strain sequencing project: providing services to taxonomists for standard genome sequencing and annotation.</title>
        <authorList>
            <consortium name="The Broad Institute Genomics Platform"/>
            <consortium name="The Broad Institute Genome Sequencing Center for Infectious Disease"/>
            <person name="Wu L."/>
            <person name="Ma J."/>
        </authorList>
    </citation>
    <scope>NUCLEOTIDE SEQUENCE [LARGE SCALE GENOMIC DNA]</scope>
    <source>
        <strain evidence="6">NCAIM B.01391</strain>
    </source>
</reference>
<evidence type="ECO:0000313" key="5">
    <source>
        <dbReference type="EMBL" id="MFC5422657.1"/>
    </source>
</evidence>
<sequence length="419" mass="46275">MITNSKIRMGVYALAVAFFGGAMLAGCNEVVAPKDAKSQDRKIEVEYERGPHKGRMLRVGDLAVEITIFEEGVEPEFHVYPYWQNKPLDPTEVKLQVTLRRLGPRVDTFSFEADGEFLRGKGVVKEPHSFEVTVAAEGRSVSNSWTYESYEGRTTIAQAAADANGIQVEKVGPARIDRVVDLAGRIELQSQGRAEIRAWYSGRVIELTKTIGQTVQKGEVLARIEASDTLRTYQITAPISGMIVERNVNVGDVATQAIYVINDPDSLQATFFASPRDLEALRVGQPVEIRGLGEQKTTGKIKLIMPRADPSNQATIVYAEFQNANRSWLAGMAVEGQVTVTSDNVPLAVRTQALQPFRDFRVVYARVGETYEVRMLKLGRQTAEWSEVLGGIDPGETYVSKNAFLIRADIEKSGAAHDH</sequence>
<dbReference type="InterPro" id="IPR058646">
    <property type="entry name" value="CzcB_N"/>
</dbReference>
<name>A0ABW0IWY3_9HYPH</name>